<dbReference type="eggNOG" id="COG5459">
    <property type="taxonomic scope" value="Bacteria"/>
</dbReference>
<dbReference type="PANTHER" id="PTHR13184:SF5">
    <property type="entry name" value="METHYLTRANSFERASE-LIKE PROTEIN 17, MITOCHONDRIAL"/>
    <property type="match status" value="1"/>
</dbReference>
<dbReference type="GO" id="GO:0006412">
    <property type="term" value="P:translation"/>
    <property type="evidence" value="ECO:0007669"/>
    <property type="project" value="InterPro"/>
</dbReference>
<dbReference type="GO" id="GO:0046872">
    <property type="term" value="F:metal ion binding"/>
    <property type="evidence" value="ECO:0007669"/>
    <property type="project" value="UniProtKB-KW"/>
</dbReference>
<accession>Q2JAB4</accession>
<dbReference type="InterPro" id="IPR015324">
    <property type="entry name" value="Ribosomal_Rsm22-like"/>
</dbReference>
<evidence type="ECO:0000256" key="1">
    <source>
        <dbReference type="ARBA" id="ARBA00022723"/>
    </source>
</evidence>
<keyword evidence="1" id="KW-0479">Metal-binding</keyword>
<evidence type="ECO:0000313" key="5">
    <source>
        <dbReference type="EMBL" id="ABD11778.1"/>
    </source>
</evidence>
<dbReference type="GO" id="GO:0008168">
    <property type="term" value="F:methyltransferase activity"/>
    <property type="evidence" value="ECO:0007669"/>
    <property type="project" value="UniProtKB-KW"/>
</dbReference>
<proteinExistence type="predicted"/>
<dbReference type="PANTHER" id="PTHR13184">
    <property type="entry name" value="37S RIBOSOMAL PROTEIN S22"/>
    <property type="match status" value="1"/>
</dbReference>
<dbReference type="GO" id="GO:0051536">
    <property type="term" value="F:iron-sulfur cluster binding"/>
    <property type="evidence" value="ECO:0007669"/>
    <property type="project" value="UniProtKB-KW"/>
</dbReference>
<keyword evidence="3" id="KW-0408">Iron</keyword>
<dbReference type="EMBL" id="CP000249">
    <property type="protein sequence ID" value="ABD11778.1"/>
    <property type="molecule type" value="Genomic_DNA"/>
</dbReference>
<keyword evidence="2" id="KW-0809">Transit peptide</keyword>
<dbReference type="AlphaFoldDB" id="Q2JAB4"/>
<dbReference type="KEGG" id="fra:Francci3_2411"/>
<keyword evidence="4" id="KW-0411">Iron-sulfur</keyword>
<dbReference type="CDD" id="cd02440">
    <property type="entry name" value="AdoMet_MTases"/>
    <property type="match status" value="1"/>
</dbReference>
<dbReference type="Pfam" id="PF09243">
    <property type="entry name" value="Rsm22"/>
    <property type="match status" value="1"/>
</dbReference>
<dbReference type="GO" id="GO:0015935">
    <property type="term" value="C:small ribosomal subunit"/>
    <property type="evidence" value="ECO:0007669"/>
    <property type="project" value="TreeGrafter"/>
</dbReference>
<dbReference type="HOGENOM" id="CLU_072591_0_0_11"/>
<dbReference type="Gene3D" id="3.40.50.150">
    <property type="entry name" value="Vaccinia Virus protein VP39"/>
    <property type="match status" value="1"/>
</dbReference>
<dbReference type="PhylomeDB" id="Q2JAB4"/>
<name>Q2JAB4_FRACC</name>
<evidence type="ECO:0000256" key="3">
    <source>
        <dbReference type="ARBA" id="ARBA00023004"/>
    </source>
</evidence>
<keyword evidence="5" id="KW-0808">Transferase</keyword>
<evidence type="ECO:0000313" key="6">
    <source>
        <dbReference type="Proteomes" id="UP000001937"/>
    </source>
</evidence>
<evidence type="ECO:0000256" key="4">
    <source>
        <dbReference type="ARBA" id="ARBA00023014"/>
    </source>
</evidence>
<evidence type="ECO:0000256" key="2">
    <source>
        <dbReference type="ARBA" id="ARBA00022946"/>
    </source>
</evidence>
<dbReference type="Proteomes" id="UP000001937">
    <property type="component" value="Chromosome"/>
</dbReference>
<dbReference type="InterPro" id="IPR052571">
    <property type="entry name" value="Mt_RNA_Methyltransferase"/>
</dbReference>
<gene>
    <name evidence="5" type="ordered locus">Francci3_2411</name>
</gene>
<dbReference type="SUPFAM" id="SSF53335">
    <property type="entry name" value="S-adenosyl-L-methionine-dependent methyltransferases"/>
    <property type="match status" value="1"/>
</dbReference>
<dbReference type="InterPro" id="IPR029063">
    <property type="entry name" value="SAM-dependent_MTases_sf"/>
</dbReference>
<organism evidence="5 6">
    <name type="scientific">Frankia casuarinae (strain DSM 45818 / CECT 9043 / HFP020203 / CcI3)</name>
    <dbReference type="NCBI Taxonomy" id="106370"/>
    <lineage>
        <taxon>Bacteria</taxon>
        <taxon>Bacillati</taxon>
        <taxon>Actinomycetota</taxon>
        <taxon>Actinomycetes</taxon>
        <taxon>Frankiales</taxon>
        <taxon>Frankiaceae</taxon>
        <taxon>Frankia</taxon>
    </lineage>
</organism>
<dbReference type="GO" id="GO:0003735">
    <property type="term" value="F:structural constituent of ribosome"/>
    <property type="evidence" value="ECO:0007669"/>
    <property type="project" value="TreeGrafter"/>
</dbReference>
<keyword evidence="5" id="KW-0489">Methyltransferase</keyword>
<dbReference type="STRING" id="106370.Francci3_2411"/>
<reference evidence="5 6" key="1">
    <citation type="journal article" date="2007" name="Genome Res.">
        <title>Genome characteristics of facultatively symbiotic Frankia sp. strains reflect host range and host plant biogeography.</title>
        <authorList>
            <person name="Normand P."/>
            <person name="Lapierre P."/>
            <person name="Tisa L.S."/>
            <person name="Gogarten J.P."/>
            <person name="Alloisio N."/>
            <person name="Bagnarol E."/>
            <person name="Bassi C.A."/>
            <person name="Berry A.M."/>
            <person name="Bickhart D.M."/>
            <person name="Choisne N."/>
            <person name="Couloux A."/>
            <person name="Cournoyer B."/>
            <person name="Cruveiller S."/>
            <person name="Daubin V."/>
            <person name="Demange N."/>
            <person name="Francino M.P."/>
            <person name="Goltsman E."/>
            <person name="Huang Y."/>
            <person name="Kopp O.R."/>
            <person name="Labarre L."/>
            <person name="Lapidus A."/>
            <person name="Lavire C."/>
            <person name="Marechal J."/>
            <person name="Martinez M."/>
            <person name="Mastronunzio J.E."/>
            <person name="Mullin B.C."/>
            <person name="Niemann J."/>
            <person name="Pujic P."/>
            <person name="Rawnsley T."/>
            <person name="Rouy Z."/>
            <person name="Schenowitz C."/>
            <person name="Sellstedt A."/>
            <person name="Tavares F."/>
            <person name="Tomkins J.P."/>
            <person name="Vallenet D."/>
            <person name="Valverde C."/>
            <person name="Wall L.G."/>
            <person name="Wang Y."/>
            <person name="Medigue C."/>
            <person name="Benson D.R."/>
        </authorList>
    </citation>
    <scope>NUCLEOTIDE SEQUENCE [LARGE SCALE GENOMIC DNA]</scope>
    <source>
        <strain evidence="6">DSM 45818 / CECT 9043 / CcI3</strain>
    </source>
</reference>
<dbReference type="GO" id="GO:0032259">
    <property type="term" value="P:methylation"/>
    <property type="evidence" value="ECO:0007669"/>
    <property type="project" value="UniProtKB-KW"/>
</dbReference>
<sequence length="340" mass="35897">MVAGLLAAAAAETGASVGTPPARAMSRAYRELSDRYRANTATPGDGELTADHVQAYLAARLPATLAVTRAVLGEVALRRPDWRPGSVLDLGAGPGTATWAALAVFPGVTRAVLVERSALMIDVGRRLARRGGAPALGTATWQRTSVLTPPGDGADRADLTVAAYVLGELADGDRAAAVAAWWRATAAELVIIDAGTPAGFARIRAARSALVETGATITAPCPADDDCPMTAGDWCHFGRRVERSALHRAMKDGALGYEDEKYSYLVASRRPPAHAAGRVLRVPRARSGHVRLTVCEAPRQGDVVMPRQRDVVVSRSEKEAYRWARRASWGDAVPPGTGPR</sequence>
<keyword evidence="6" id="KW-1185">Reference proteome</keyword>
<protein>
    <submittedName>
        <fullName evidence="5">Methyltransferase type 12</fullName>
    </submittedName>
</protein>